<accession>A0ABV6GLH2</accession>
<organism evidence="2 3">
    <name type="scientific">Metabacillus herbersteinensis</name>
    <dbReference type="NCBI Taxonomy" id="283816"/>
    <lineage>
        <taxon>Bacteria</taxon>
        <taxon>Bacillati</taxon>
        <taxon>Bacillota</taxon>
        <taxon>Bacilli</taxon>
        <taxon>Bacillales</taxon>
        <taxon>Bacillaceae</taxon>
        <taxon>Metabacillus</taxon>
    </lineage>
</organism>
<keyword evidence="1" id="KW-0472">Membrane</keyword>
<protein>
    <submittedName>
        <fullName evidence="2">FxLYD domain-containing protein</fullName>
    </submittedName>
</protein>
<dbReference type="EMBL" id="JBHLVO010000033">
    <property type="protein sequence ID" value="MFC0274345.1"/>
    <property type="molecule type" value="Genomic_DNA"/>
</dbReference>
<dbReference type="InterPro" id="IPR047676">
    <property type="entry name" value="FxLYD_dom"/>
</dbReference>
<keyword evidence="1" id="KW-0812">Transmembrane</keyword>
<evidence type="ECO:0000313" key="2">
    <source>
        <dbReference type="EMBL" id="MFC0274345.1"/>
    </source>
</evidence>
<comment type="caution">
    <text evidence="2">The sequence shown here is derived from an EMBL/GenBank/DDBJ whole genome shotgun (WGS) entry which is preliminary data.</text>
</comment>
<dbReference type="RefSeq" id="WP_378938491.1">
    <property type="nucleotide sequence ID" value="NZ_JBHLVO010000033.1"/>
</dbReference>
<proteinExistence type="predicted"/>
<dbReference type="Proteomes" id="UP001589854">
    <property type="component" value="Unassembled WGS sequence"/>
</dbReference>
<feature type="transmembrane region" description="Helical" evidence="1">
    <location>
        <begin position="40"/>
        <end position="60"/>
    </location>
</feature>
<keyword evidence="1" id="KW-1133">Transmembrane helix</keyword>
<reference evidence="2 3" key="1">
    <citation type="submission" date="2024-09" db="EMBL/GenBank/DDBJ databases">
        <authorList>
            <person name="Sun Q."/>
            <person name="Mori K."/>
        </authorList>
    </citation>
    <scope>NUCLEOTIDE SEQUENCE [LARGE SCALE GENOMIC DNA]</scope>
    <source>
        <strain evidence="2 3">CCM 7228</strain>
    </source>
</reference>
<sequence length="387" mass="43891">MFCENCGASRIDIQSNYCPNCGKKMIKPDEVNSEGKSSRYLSIALPLTSLLVVPALLYMVHVNEKSVNAEVLEYQERAEQAALTGDYSKALLFIEKGLANRSEYEVLLKEKEMILSLEEFDQDLSQIEQHIMNENFEIATKSINLLKSQVVHQKSPLYVQLSHKIHEAETTVKVGEIKQELAELETIDQLEEKLSTLYALELEEAAEVETQIHTKMVLISSKEAEQELADKHFNRAIYTIDEALQYVVNNEKLLSIKDKITEEKSSFEQAEQKRIESAIVAAKKEEERNRTEAVKVRGVELNVDKYGDAYIKGEVLNSGTKEVHSISIQFVVKDASGKEVEKGETNVFPNELQPGDSAKFEHVTYSAKEDAKIEVKHISWYLKEKKG</sequence>
<name>A0ABV6GLH2_9BACI</name>
<gene>
    <name evidence="2" type="ORF">ACFFIX_23640</name>
</gene>
<dbReference type="NCBIfam" id="NF038353">
    <property type="entry name" value="FxLYD_dom"/>
    <property type="match status" value="1"/>
</dbReference>
<evidence type="ECO:0000256" key="1">
    <source>
        <dbReference type="SAM" id="Phobius"/>
    </source>
</evidence>
<evidence type="ECO:0000313" key="3">
    <source>
        <dbReference type="Proteomes" id="UP001589854"/>
    </source>
</evidence>
<keyword evidence="3" id="KW-1185">Reference proteome</keyword>